<proteinExistence type="predicted"/>
<feature type="chain" id="PRO_5045867528" description="Secreted protein" evidence="1">
    <location>
        <begin position="21"/>
        <end position="104"/>
    </location>
</feature>
<evidence type="ECO:0000313" key="2">
    <source>
        <dbReference type="EMBL" id="KAE8413289.1"/>
    </source>
</evidence>
<feature type="signal peptide" evidence="1">
    <location>
        <begin position="1"/>
        <end position="20"/>
    </location>
</feature>
<reference evidence="2 3" key="1">
    <citation type="submission" date="2019-04" db="EMBL/GenBank/DDBJ databases">
        <authorList>
            <consortium name="DOE Joint Genome Institute"/>
            <person name="Mondo S."/>
            <person name="Kjaerbolling I."/>
            <person name="Vesth T."/>
            <person name="Frisvad J.C."/>
            <person name="Nybo J.L."/>
            <person name="Theobald S."/>
            <person name="Kildgaard S."/>
            <person name="Isbrandt T."/>
            <person name="Kuo A."/>
            <person name="Sato A."/>
            <person name="Lyhne E.K."/>
            <person name="Kogle M.E."/>
            <person name="Wiebenga A."/>
            <person name="Kun R.S."/>
            <person name="Lubbers R.J."/>
            <person name="Makela M.R."/>
            <person name="Barry K."/>
            <person name="Chovatia M."/>
            <person name="Clum A."/>
            <person name="Daum C."/>
            <person name="Haridas S."/>
            <person name="He G."/>
            <person name="LaButti K."/>
            <person name="Lipzen A."/>
            <person name="Riley R."/>
            <person name="Salamov A."/>
            <person name="Simmons B.A."/>
            <person name="Magnuson J.K."/>
            <person name="Henrissat B."/>
            <person name="Mortensen U.H."/>
            <person name="Larsen T.O."/>
            <person name="Devries R.P."/>
            <person name="Grigoriev I.V."/>
            <person name="Machida M."/>
            <person name="Baker S.E."/>
            <person name="Andersen M.R."/>
            <person name="Cantor M.N."/>
            <person name="Hua S.X."/>
        </authorList>
    </citation>
    <scope>NUCLEOTIDE SEQUENCE [LARGE SCALE GENOMIC DNA]</scope>
    <source>
        <strain evidence="2 3">CBS 117616</strain>
    </source>
</reference>
<sequence>MMVSLLGTCFTSTLFISTVSDTLESIDSRLVVFDFPLDANLQRWDNLLAWHWSQGHSRLHFCFRRRHSVHDVIERIVFPCFVALAMFDPLQPIKDIPVERHGRQ</sequence>
<name>A0ABQ6W824_9EURO</name>
<evidence type="ECO:0000256" key="1">
    <source>
        <dbReference type="SAM" id="SignalP"/>
    </source>
</evidence>
<organism evidence="2 3">
    <name type="scientific">Aspergillus pseudocaelatus</name>
    <dbReference type="NCBI Taxonomy" id="1825620"/>
    <lineage>
        <taxon>Eukaryota</taxon>
        <taxon>Fungi</taxon>
        <taxon>Dikarya</taxon>
        <taxon>Ascomycota</taxon>
        <taxon>Pezizomycotina</taxon>
        <taxon>Eurotiomycetes</taxon>
        <taxon>Eurotiomycetidae</taxon>
        <taxon>Eurotiales</taxon>
        <taxon>Aspergillaceae</taxon>
        <taxon>Aspergillus</taxon>
        <taxon>Aspergillus subgen. Circumdati</taxon>
    </lineage>
</organism>
<keyword evidence="3" id="KW-1185">Reference proteome</keyword>
<protein>
    <recommendedName>
        <fullName evidence="4">Secreted protein</fullName>
    </recommendedName>
</protein>
<evidence type="ECO:0000313" key="3">
    <source>
        <dbReference type="Proteomes" id="UP000325395"/>
    </source>
</evidence>
<accession>A0ABQ6W824</accession>
<keyword evidence="1" id="KW-0732">Signal</keyword>
<gene>
    <name evidence="2" type="ORF">BDV36DRAFT_268996</name>
</gene>
<dbReference type="Proteomes" id="UP000325395">
    <property type="component" value="Unassembled WGS sequence"/>
</dbReference>
<dbReference type="EMBL" id="ML735810">
    <property type="protein sequence ID" value="KAE8413289.1"/>
    <property type="molecule type" value="Genomic_DNA"/>
</dbReference>
<evidence type="ECO:0008006" key="4">
    <source>
        <dbReference type="Google" id="ProtNLM"/>
    </source>
</evidence>